<dbReference type="AlphaFoldDB" id="A0A7W9W4Q1"/>
<dbReference type="SMART" id="SM00228">
    <property type="entry name" value="PDZ"/>
    <property type="match status" value="1"/>
</dbReference>
<dbReference type="InterPro" id="IPR036034">
    <property type="entry name" value="PDZ_sf"/>
</dbReference>
<evidence type="ECO:0000313" key="4">
    <source>
        <dbReference type="EMBL" id="MBB6049639.1"/>
    </source>
</evidence>
<feature type="domain" description="PDZ" evidence="3">
    <location>
        <begin position="191"/>
        <end position="260"/>
    </location>
</feature>
<reference evidence="4 5" key="1">
    <citation type="submission" date="2020-08" db="EMBL/GenBank/DDBJ databases">
        <title>Genomic Encyclopedia of Type Strains, Phase IV (KMG-IV): sequencing the most valuable type-strain genomes for metagenomic binning, comparative biology and taxonomic classification.</title>
        <authorList>
            <person name="Goeker M."/>
        </authorList>
    </citation>
    <scope>NUCLEOTIDE SEQUENCE [LARGE SCALE GENOMIC DNA]</scope>
    <source>
        <strain evidence="4 5">DSM 23562</strain>
    </source>
</reference>
<comment type="caution">
    <text evidence="4">The sequence shown here is derived from an EMBL/GenBank/DDBJ whole genome shotgun (WGS) entry which is preliminary data.</text>
</comment>
<dbReference type="SUPFAM" id="SSF50494">
    <property type="entry name" value="Trypsin-like serine proteases"/>
    <property type="match status" value="1"/>
</dbReference>
<accession>A0A7W9W4Q1</accession>
<protein>
    <submittedName>
        <fullName evidence="4">S1-C subfamily serine protease</fullName>
    </submittedName>
</protein>
<dbReference type="InterPro" id="IPR001940">
    <property type="entry name" value="Peptidase_S1C"/>
</dbReference>
<evidence type="ECO:0000256" key="1">
    <source>
        <dbReference type="ARBA" id="ARBA00022670"/>
    </source>
</evidence>
<dbReference type="Pfam" id="PF17820">
    <property type="entry name" value="PDZ_6"/>
    <property type="match status" value="1"/>
</dbReference>
<dbReference type="Proteomes" id="UP000520814">
    <property type="component" value="Unassembled WGS sequence"/>
</dbReference>
<dbReference type="EMBL" id="JACHGW010000001">
    <property type="protein sequence ID" value="MBB6049639.1"/>
    <property type="molecule type" value="Genomic_DNA"/>
</dbReference>
<dbReference type="InterPro" id="IPR051201">
    <property type="entry name" value="Chloro_Bact_Ser_Proteases"/>
</dbReference>
<dbReference type="Gene3D" id="2.30.42.10">
    <property type="match status" value="1"/>
</dbReference>
<organism evidence="4 5">
    <name type="scientific">Armatimonas rosea</name>
    <dbReference type="NCBI Taxonomy" id="685828"/>
    <lineage>
        <taxon>Bacteria</taxon>
        <taxon>Bacillati</taxon>
        <taxon>Armatimonadota</taxon>
        <taxon>Armatimonadia</taxon>
        <taxon>Armatimonadales</taxon>
        <taxon>Armatimonadaceae</taxon>
        <taxon>Armatimonas</taxon>
    </lineage>
</organism>
<dbReference type="RefSeq" id="WP_184193236.1">
    <property type="nucleotide sequence ID" value="NZ_JACHGW010000001.1"/>
</dbReference>
<dbReference type="PANTHER" id="PTHR43343:SF3">
    <property type="entry name" value="PROTEASE DO-LIKE 8, CHLOROPLASTIC"/>
    <property type="match status" value="1"/>
</dbReference>
<gene>
    <name evidence="4" type="ORF">HNQ39_001401</name>
</gene>
<dbReference type="PROSITE" id="PS50106">
    <property type="entry name" value="PDZ"/>
    <property type="match status" value="1"/>
</dbReference>
<dbReference type="InterPro" id="IPR001478">
    <property type="entry name" value="PDZ"/>
</dbReference>
<dbReference type="PANTHER" id="PTHR43343">
    <property type="entry name" value="PEPTIDASE S12"/>
    <property type="match status" value="1"/>
</dbReference>
<keyword evidence="5" id="KW-1185">Reference proteome</keyword>
<sequence length="295" mass="30361">MSNELTSFSDSLAALVRTAGASVVRVDDGTRLTASGLIWEPGVIVTTSHGTERDDELFVITHDGTRLPAQLIGRDPETDLAALRVGAELSPIARPAESFEPQLGQLALAVSRPGDYGLVATLGLVASVQPTQTAGTPEYIVSTDADLYPGSSGGALLATDGTLIGLLNRGFGRGLGVALGTPLVARVVASLLQHGRVPRGYLGVKMQHVALPDSLRVTHSLAQESGLLVIHVEPGSAAEQAGVLMGDTLISLDGAPLDDVAGIRERLAAGRAFTLDVLRGGQRHTFSGTAAASPA</sequence>
<evidence type="ECO:0000256" key="2">
    <source>
        <dbReference type="ARBA" id="ARBA00022801"/>
    </source>
</evidence>
<keyword evidence="1 4" id="KW-0645">Protease</keyword>
<dbReference type="Pfam" id="PF13365">
    <property type="entry name" value="Trypsin_2"/>
    <property type="match status" value="1"/>
</dbReference>
<dbReference type="GO" id="GO:0006508">
    <property type="term" value="P:proteolysis"/>
    <property type="evidence" value="ECO:0007669"/>
    <property type="project" value="UniProtKB-KW"/>
</dbReference>
<dbReference type="Gene3D" id="2.40.10.120">
    <property type="match status" value="1"/>
</dbReference>
<dbReference type="SUPFAM" id="SSF50156">
    <property type="entry name" value="PDZ domain-like"/>
    <property type="match status" value="1"/>
</dbReference>
<dbReference type="GO" id="GO:0004252">
    <property type="term" value="F:serine-type endopeptidase activity"/>
    <property type="evidence" value="ECO:0007669"/>
    <property type="project" value="InterPro"/>
</dbReference>
<keyword evidence="2" id="KW-0378">Hydrolase</keyword>
<proteinExistence type="predicted"/>
<dbReference type="InterPro" id="IPR041489">
    <property type="entry name" value="PDZ_6"/>
</dbReference>
<dbReference type="PRINTS" id="PR00834">
    <property type="entry name" value="PROTEASES2C"/>
</dbReference>
<name>A0A7W9W4Q1_ARMRO</name>
<evidence type="ECO:0000259" key="3">
    <source>
        <dbReference type="PROSITE" id="PS50106"/>
    </source>
</evidence>
<evidence type="ECO:0000313" key="5">
    <source>
        <dbReference type="Proteomes" id="UP000520814"/>
    </source>
</evidence>
<dbReference type="InterPro" id="IPR009003">
    <property type="entry name" value="Peptidase_S1_PA"/>
</dbReference>